<evidence type="ECO:0000256" key="1">
    <source>
        <dbReference type="SAM" id="MobiDB-lite"/>
    </source>
</evidence>
<name>A0A5B9QAD3_9BACT</name>
<evidence type="ECO:0000313" key="2">
    <source>
        <dbReference type="EMBL" id="QEG34560.1"/>
    </source>
</evidence>
<feature type="compositionally biased region" description="Polar residues" evidence="1">
    <location>
        <begin position="333"/>
        <end position="351"/>
    </location>
</feature>
<dbReference type="OrthoDB" id="236271at2"/>
<organism evidence="2 3">
    <name type="scientific">Bythopirellula goksoeyrii</name>
    <dbReference type="NCBI Taxonomy" id="1400387"/>
    <lineage>
        <taxon>Bacteria</taxon>
        <taxon>Pseudomonadati</taxon>
        <taxon>Planctomycetota</taxon>
        <taxon>Planctomycetia</taxon>
        <taxon>Pirellulales</taxon>
        <taxon>Lacipirellulaceae</taxon>
        <taxon>Bythopirellula</taxon>
    </lineage>
</organism>
<sequence length="351" mass="38260">MAKTLDEKLSRIAADPSCDDFIVADAKDADMAFGISAPGRRRNPTNSESEFLTLADYHATICEIVEQGLVDIMLMSVNTSARLTIAKRLFEKSPVTPAIRANDTTDIWLAGGVGAYGTQPSLSFRSATIDHAMCGHANCTPEERRLGADLGLYSITFNNDATLDRLALEAYRAFRIEAEEKGFRHFLEVFPPNACTNLAAEDVPRFVNDSIARALAGVPPTARPIFLKIPYFGPEPMAELVTYDPSLVVGILGGSAGTTYDAFQMLWEAKQHGARAALFGRKINNAEHQLSFIRQLRALADGQAKPEDAVRAYHTELGEMGIRPDRDLETDLKPTSSTLSYAGSTGRTTVK</sequence>
<dbReference type="AlphaFoldDB" id="A0A5B9QAD3"/>
<dbReference type="SUPFAM" id="SSF51569">
    <property type="entry name" value="Aldolase"/>
    <property type="match status" value="1"/>
</dbReference>
<proteinExistence type="predicted"/>
<dbReference type="Proteomes" id="UP000323917">
    <property type="component" value="Chromosome"/>
</dbReference>
<reference evidence="2 3" key="1">
    <citation type="submission" date="2019-08" db="EMBL/GenBank/DDBJ databases">
        <title>Deep-cultivation of Planctomycetes and their phenomic and genomic characterization uncovers novel biology.</title>
        <authorList>
            <person name="Wiegand S."/>
            <person name="Jogler M."/>
            <person name="Boedeker C."/>
            <person name="Pinto D."/>
            <person name="Vollmers J."/>
            <person name="Rivas-Marin E."/>
            <person name="Kohn T."/>
            <person name="Peeters S.H."/>
            <person name="Heuer A."/>
            <person name="Rast P."/>
            <person name="Oberbeckmann S."/>
            <person name="Bunk B."/>
            <person name="Jeske O."/>
            <person name="Meyerdierks A."/>
            <person name="Storesund J.E."/>
            <person name="Kallscheuer N."/>
            <person name="Luecker S."/>
            <person name="Lage O.M."/>
            <person name="Pohl T."/>
            <person name="Merkel B.J."/>
            <person name="Hornburger P."/>
            <person name="Mueller R.-W."/>
            <person name="Bruemmer F."/>
            <person name="Labrenz M."/>
            <person name="Spormann A.M."/>
            <person name="Op den Camp H."/>
            <person name="Overmann J."/>
            <person name="Amann R."/>
            <person name="Jetten M.S.M."/>
            <person name="Mascher T."/>
            <person name="Medema M.H."/>
            <person name="Devos D.P."/>
            <person name="Kaster A.-K."/>
            <person name="Ovreas L."/>
            <person name="Rohde M."/>
            <person name="Galperin M.Y."/>
            <person name="Jogler C."/>
        </authorList>
    </citation>
    <scope>NUCLEOTIDE SEQUENCE [LARGE SCALE GENOMIC DNA]</scope>
    <source>
        <strain evidence="2 3">Pr1d</strain>
    </source>
</reference>
<accession>A0A5B9QAD3</accession>
<protein>
    <recommendedName>
        <fullName evidence="4">Fructose-bisphosphate aldolase</fullName>
    </recommendedName>
</protein>
<gene>
    <name evidence="2" type="ORF">Pr1d_18410</name>
</gene>
<feature type="region of interest" description="Disordered" evidence="1">
    <location>
        <begin position="325"/>
        <end position="351"/>
    </location>
</feature>
<keyword evidence="3" id="KW-1185">Reference proteome</keyword>
<evidence type="ECO:0000313" key="3">
    <source>
        <dbReference type="Proteomes" id="UP000323917"/>
    </source>
</evidence>
<dbReference type="RefSeq" id="WP_148073190.1">
    <property type="nucleotide sequence ID" value="NZ_CP042913.1"/>
</dbReference>
<dbReference type="KEGG" id="bgok:Pr1d_18410"/>
<dbReference type="InterPro" id="IPR013785">
    <property type="entry name" value="Aldolase_TIM"/>
</dbReference>
<dbReference type="Gene3D" id="3.20.20.70">
    <property type="entry name" value="Aldolase class I"/>
    <property type="match status" value="1"/>
</dbReference>
<dbReference type="EMBL" id="CP042913">
    <property type="protein sequence ID" value="QEG34560.1"/>
    <property type="molecule type" value="Genomic_DNA"/>
</dbReference>
<evidence type="ECO:0008006" key="4">
    <source>
        <dbReference type="Google" id="ProtNLM"/>
    </source>
</evidence>